<sequence length="140" mass="16163">MVVLLQAVIDTMRTSSTAQHKPRQQKQQRQKIGLGSRPLSKLVLWAAHHPKIIMEFRWRTSGEEPYNREDDRTALYCHLKGLLGKYADLDPLKKKGACFPTVQFTNLKGVGNWVYREADELFTVTGELLLDKRVWDPVEN</sequence>
<feature type="compositionally biased region" description="Basic residues" evidence="1">
    <location>
        <begin position="20"/>
        <end position="29"/>
    </location>
</feature>
<name>A0A5C3QR91_9AGAR</name>
<protein>
    <submittedName>
        <fullName evidence="2">Uncharacterized protein</fullName>
    </submittedName>
</protein>
<gene>
    <name evidence="2" type="ORF">BDV98DRAFT_562162</name>
</gene>
<accession>A0A5C3QR91</accession>
<keyword evidence="3" id="KW-1185">Reference proteome</keyword>
<proteinExistence type="predicted"/>
<evidence type="ECO:0000313" key="2">
    <source>
        <dbReference type="EMBL" id="TFL04382.1"/>
    </source>
</evidence>
<evidence type="ECO:0000313" key="3">
    <source>
        <dbReference type="Proteomes" id="UP000305067"/>
    </source>
</evidence>
<dbReference type="Proteomes" id="UP000305067">
    <property type="component" value="Unassembled WGS sequence"/>
</dbReference>
<evidence type="ECO:0000256" key="1">
    <source>
        <dbReference type="SAM" id="MobiDB-lite"/>
    </source>
</evidence>
<dbReference type="AlphaFoldDB" id="A0A5C3QR91"/>
<feature type="region of interest" description="Disordered" evidence="1">
    <location>
        <begin position="14"/>
        <end position="33"/>
    </location>
</feature>
<dbReference type="EMBL" id="ML178818">
    <property type="protein sequence ID" value="TFL04382.1"/>
    <property type="molecule type" value="Genomic_DNA"/>
</dbReference>
<organism evidence="2 3">
    <name type="scientific">Pterulicium gracile</name>
    <dbReference type="NCBI Taxonomy" id="1884261"/>
    <lineage>
        <taxon>Eukaryota</taxon>
        <taxon>Fungi</taxon>
        <taxon>Dikarya</taxon>
        <taxon>Basidiomycota</taxon>
        <taxon>Agaricomycotina</taxon>
        <taxon>Agaricomycetes</taxon>
        <taxon>Agaricomycetidae</taxon>
        <taxon>Agaricales</taxon>
        <taxon>Pleurotineae</taxon>
        <taxon>Pterulaceae</taxon>
        <taxon>Pterulicium</taxon>
    </lineage>
</organism>
<reference evidence="2 3" key="1">
    <citation type="journal article" date="2019" name="Nat. Ecol. Evol.">
        <title>Megaphylogeny resolves global patterns of mushroom evolution.</title>
        <authorList>
            <person name="Varga T."/>
            <person name="Krizsan K."/>
            <person name="Foldi C."/>
            <person name="Dima B."/>
            <person name="Sanchez-Garcia M."/>
            <person name="Sanchez-Ramirez S."/>
            <person name="Szollosi G.J."/>
            <person name="Szarkandi J.G."/>
            <person name="Papp V."/>
            <person name="Albert L."/>
            <person name="Andreopoulos W."/>
            <person name="Angelini C."/>
            <person name="Antonin V."/>
            <person name="Barry K.W."/>
            <person name="Bougher N.L."/>
            <person name="Buchanan P."/>
            <person name="Buyck B."/>
            <person name="Bense V."/>
            <person name="Catcheside P."/>
            <person name="Chovatia M."/>
            <person name="Cooper J."/>
            <person name="Damon W."/>
            <person name="Desjardin D."/>
            <person name="Finy P."/>
            <person name="Geml J."/>
            <person name="Haridas S."/>
            <person name="Hughes K."/>
            <person name="Justo A."/>
            <person name="Karasinski D."/>
            <person name="Kautmanova I."/>
            <person name="Kiss B."/>
            <person name="Kocsube S."/>
            <person name="Kotiranta H."/>
            <person name="LaButti K.M."/>
            <person name="Lechner B.E."/>
            <person name="Liimatainen K."/>
            <person name="Lipzen A."/>
            <person name="Lukacs Z."/>
            <person name="Mihaltcheva S."/>
            <person name="Morgado L.N."/>
            <person name="Niskanen T."/>
            <person name="Noordeloos M.E."/>
            <person name="Ohm R.A."/>
            <person name="Ortiz-Santana B."/>
            <person name="Ovrebo C."/>
            <person name="Racz N."/>
            <person name="Riley R."/>
            <person name="Savchenko A."/>
            <person name="Shiryaev A."/>
            <person name="Soop K."/>
            <person name="Spirin V."/>
            <person name="Szebenyi C."/>
            <person name="Tomsovsky M."/>
            <person name="Tulloss R.E."/>
            <person name="Uehling J."/>
            <person name="Grigoriev I.V."/>
            <person name="Vagvolgyi C."/>
            <person name="Papp T."/>
            <person name="Martin F.M."/>
            <person name="Miettinen O."/>
            <person name="Hibbett D.S."/>
            <person name="Nagy L.G."/>
        </authorList>
    </citation>
    <scope>NUCLEOTIDE SEQUENCE [LARGE SCALE GENOMIC DNA]</scope>
    <source>
        <strain evidence="2 3">CBS 309.79</strain>
    </source>
</reference>